<dbReference type="PANTHER" id="PTHR44186">
    <property type="match status" value="1"/>
</dbReference>
<organism evidence="4">
    <name type="scientific">Peptoniphilus harei</name>
    <dbReference type="NCBI Taxonomy" id="54005"/>
    <lineage>
        <taxon>Bacteria</taxon>
        <taxon>Bacillati</taxon>
        <taxon>Bacillota</taxon>
        <taxon>Tissierellia</taxon>
        <taxon>Tissierellales</taxon>
        <taxon>Peptoniphilaceae</taxon>
        <taxon>Peptoniphilus</taxon>
    </lineage>
</organism>
<reference evidence="4 5" key="1">
    <citation type="submission" date="2016-01" db="EMBL/GenBank/DDBJ databases">
        <authorList>
            <person name="Oliw E.H."/>
        </authorList>
    </citation>
    <scope>NUCLEOTIDE SEQUENCE [LARGE SCALE GENOMIC DNA]</scope>
    <source>
        <strain evidence="4 5">CMW7756A</strain>
    </source>
</reference>
<dbReference type="PANTHER" id="PTHR44186:SF1">
    <property type="entry name" value="BARDET-BIEDL SYNDROME 4 PROTEIN"/>
    <property type="match status" value="1"/>
</dbReference>
<dbReference type="Pfam" id="PF14559">
    <property type="entry name" value="TPR_19"/>
    <property type="match status" value="1"/>
</dbReference>
<dbReference type="PROSITE" id="PS50005">
    <property type="entry name" value="TPR"/>
    <property type="match status" value="1"/>
</dbReference>
<dbReference type="SMART" id="SM00028">
    <property type="entry name" value="TPR"/>
    <property type="match status" value="3"/>
</dbReference>
<evidence type="ECO:0000256" key="3">
    <source>
        <dbReference type="PROSITE-ProRule" id="PRU00339"/>
    </source>
</evidence>
<dbReference type="Pfam" id="PF13181">
    <property type="entry name" value="TPR_8"/>
    <property type="match status" value="1"/>
</dbReference>
<dbReference type="Gene3D" id="1.25.40.10">
    <property type="entry name" value="Tetratricopeptide repeat domain"/>
    <property type="match status" value="2"/>
</dbReference>
<evidence type="ECO:0000313" key="4">
    <source>
        <dbReference type="EMBL" id="KXA31478.1"/>
    </source>
</evidence>
<protein>
    <submittedName>
        <fullName evidence="4">Tetratricopeptide repeat protein</fullName>
    </submittedName>
</protein>
<dbReference type="InterPro" id="IPR011990">
    <property type="entry name" value="TPR-like_helical_dom_sf"/>
</dbReference>
<evidence type="ECO:0000313" key="5">
    <source>
        <dbReference type="Proteomes" id="UP000070174"/>
    </source>
</evidence>
<dbReference type="Proteomes" id="UP000070174">
    <property type="component" value="Unassembled WGS sequence"/>
</dbReference>
<dbReference type="InterPro" id="IPR019734">
    <property type="entry name" value="TPR_rpt"/>
</dbReference>
<gene>
    <name evidence="4" type="ORF">HMPREF3229_00466</name>
</gene>
<evidence type="ECO:0000256" key="1">
    <source>
        <dbReference type="ARBA" id="ARBA00022737"/>
    </source>
</evidence>
<evidence type="ECO:0000256" key="2">
    <source>
        <dbReference type="ARBA" id="ARBA00022803"/>
    </source>
</evidence>
<name>A0A133PRR1_9FIRM</name>
<feature type="repeat" description="TPR" evidence="3">
    <location>
        <begin position="334"/>
        <end position="367"/>
    </location>
</feature>
<dbReference type="SUPFAM" id="SSF48452">
    <property type="entry name" value="TPR-like"/>
    <property type="match status" value="2"/>
</dbReference>
<dbReference type="AlphaFoldDB" id="A0A133PRR1"/>
<dbReference type="EMBL" id="LRQE01000012">
    <property type="protein sequence ID" value="KXA31478.1"/>
    <property type="molecule type" value="Genomic_DNA"/>
</dbReference>
<dbReference type="PATRIC" id="fig|54005.3.peg.460"/>
<accession>A0A133PRR1</accession>
<comment type="caution">
    <text evidence="4">The sequence shown here is derived from an EMBL/GenBank/DDBJ whole genome shotgun (WGS) entry which is preliminary data.</text>
</comment>
<sequence>MNEIRNRGNLMENLFKEEINKKLKNLVFIDLKEEYHLEDVNLPVGFSLPIKLDYLIEGIKEKELEEEINLEKIVEAMVYLLGIDNEFKYSKDYKEILKKLKIDLKNYAMHKAFVSQEEDPLDSYIFLKGYEEVAGEDPDIIFKEANILEALYNQIHEEEYEKSEKLLNIIIKKYNKVLNLDENYSLAYYRLAYINLALAKYIKANMYFEKFINLSRDEELKDQVRKELEIIRNNVSFDSAKTYLSYGDYDKAINQLESISEDFDKDESFYYTYAICYYNMGDLDNAEEYGKLSVEKKTTEENINLLATIYAGREEFTRSIEILEFGLEEIEDSYPLNYNMGIIYLNMNEKEKGIEYLEKANKLNQKKDLESFIKSLKNS</sequence>
<keyword evidence="1" id="KW-0677">Repeat</keyword>
<keyword evidence="2 3" id="KW-0802">TPR repeat</keyword>
<proteinExistence type="predicted"/>